<evidence type="ECO:0000313" key="1">
    <source>
        <dbReference type="EMBL" id="CAH0721466.1"/>
    </source>
</evidence>
<accession>A0A8J9YBA2</accession>
<proteinExistence type="predicted"/>
<organism evidence="1 2">
    <name type="scientific">Brenthis ino</name>
    <name type="common">lesser marbled fritillary</name>
    <dbReference type="NCBI Taxonomy" id="405034"/>
    <lineage>
        <taxon>Eukaryota</taxon>
        <taxon>Metazoa</taxon>
        <taxon>Ecdysozoa</taxon>
        <taxon>Arthropoda</taxon>
        <taxon>Hexapoda</taxon>
        <taxon>Insecta</taxon>
        <taxon>Pterygota</taxon>
        <taxon>Neoptera</taxon>
        <taxon>Endopterygota</taxon>
        <taxon>Lepidoptera</taxon>
        <taxon>Glossata</taxon>
        <taxon>Ditrysia</taxon>
        <taxon>Papilionoidea</taxon>
        <taxon>Nymphalidae</taxon>
        <taxon>Heliconiinae</taxon>
        <taxon>Argynnini</taxon>
        <taxon>Brenthis</taxon>
    </lineage>
</organism>
<dbReference type="AlphaFoldDB" id="A0A8J9YBA2"/>
<protein>
    <submittedName>
        <fullName evidence="1">Uncharacterized protein</fullName>
    </submittedName>
</protein>
<keyword evidence="2" id="KW-1185">Reference proteome</keyword>
<reference evidence="1" key="1">
    <citation type="submission" date="2021-12" db="EMBL/GenBank/DDBJ databases">
        <authorList>
            <person name="Martin H S."/>
        </authorList>
    </citation>
    <scope>NUCLEOTIDE SEQUENCE</scope>
</reference>
<dbReference type="OrthoDB" id="6930791at2759"/>
<name>A0A8J9YBA2_9NEOP</name>
<dbReference type="Proteomes" id="UP000838878">
    <property type="component" value="Chromosome 2"/>
</dbReference>
<sequence length="111" mass="11576">MNGSNQLGAVSDPTGRRAARALRGNSGNRLWEGCRRVGSRVRGGRGCGVEGSGGEAWCRRVRAAAVHRSRGAADSHSSVRRGGRRERACDALSLIWPALGRSWPPAAAGGG</sequence>
<feature type="non-terminal residue" evidence="1">
    <location>
        <position position="111"/>
    </location>
</feature>
<gene>
    <name evidence="1" type="ORF">BINO364_LOCUS7564</name>
</gene>
<evidence type="ECO:0000313" key="2">
    <source>
        <dbReference type="Proteomes" id="UP000838878"/>
    </source>
</evidence>
<dbReference type="EMBL" id="OV170222">
    <property type="protein sequence ID" value="CAH0721466.1"/>
    <property type="molecule type" value="Genomic_DNA"/>
</dbReference>